<dbReference type="Pfam" id="PF07693">
    <property type="entry name" value="KAP_NTPase"/>
    <property type="match status" value="1"/>
</dbReference>
<keyword evidence="3" id="KW-1185">Reference proteome</keyword>
<dbReference type="Gene3D" id="3.40.50.300">
    <property type="entry name" value="P-loop containing nucleotide triphosphate hydrolases"/>
    <property type="match status" value="1"/>
</dbReference>
<evidence type="ECO:0000259" key="1">
    <source>
        <dbReference type="Pfam" id="PF07693"/>
    </source>
</evidence>
<protein>
    <recommendedName>
        <fullName evidence="1">KAP NTPase domain-containing protein</fullName>
    </recommendedName>
</protein>
<dbReference type="EMBL" id="BMHT01000001">
    <property type="protein sequence ID" value="GGE95195.1"/>
    <property type="molecule type" value="Genomic_DNA"/>
</dbReference>
<evidence type="ECO:0000313" key="3">
    <source>
        <dbReference type="Proteomes" id="UP000632273"/>
    </source>
</evidence>
<dbReference type="SUPFAM" id="SSF52540">
    <property type="entry name" value="P-loop containing nucleoside triphosphate hydrolases"/>
    <property type="match status" value="1"/>
</dbReference>
<dbReference type="Proteomes" id="UP000632273">
    <property type="component" value="Unassembled WGS sequence"/>
</dbReference>
<dbReference type="InterPro" id="IPR011646">
    <property type="entry name" value="KAP_P-loop"/>
</dbReference>
<proteinExistence type="predicted"/>
<feature type="domain" description="KAP NTPase" evidence="1">
    <location>
        <begin position="6"/>
        <end position="252"/>
    </location>
</feature>
<reference evidence="3" key="1">
    <citation type="journal article" date="2019" name="Int. J. Syst. Evol. Microbiol.">
        <title>The Global Catalogue of Microorganisms (GCM) 10K type strain sequencing project: providing services to taxonomists for standard genome sequencing and annotation.</title>
        <authorList>
            <consortium name="The Broad Institute Genomics Platform"/>
            <consortium name="The Broad Institute Genome Sequencing Center for Infectious Disease"/>
            <person name="Wu L."/>
            <person name="Ma J."/>
        </authorList>
    </citation>
    <scope>NUCLEOTIDE SEQUENCE [LARGE SCALE GENOMIC DNA]</scope>
    <source>
        <strain evidence="3">CGMCC 1.15197</strain>
    </source>
</reference>
<gene>
    <name evidence="2" type="ORF">GCM10011383_02350</name>
</gene>
<comment type="caution">
    <text evidence="2">The sequence shown here is derived from an EMBL/GenBank/DDBJ whole genome shotgun (WGS) entry which is preliminary data.</text>
</comment>
<evidence type="ECO:0000313" key="2">
    <source>
        <dbReference type="EMBL" id="GGE95195.1"/>
    </source>
</evidence>
<organism evidence="2 3">
    <name type="scientific">Hymenobacter cavernae</name>
    <dbReference type="NCBI Taxonomy" id="2044852"/>
    <lineage>
        <taxon>Bacteria</taxon>
        <taxon>Pseudomonadati</taxon>
        <taxon>Bacteroidota</taxon>
        <taxon>Cytophagia</taxon>
        <taxon>Cytophagales</taxon>
        <taxon>Hymenobacteraceae</taxon>
        <taxon>Hymenobacter</taxon>
    </lineage>
</organism>
<name>A0ABQ1TJ13_9BACT</name>
<dbReference type="RefSeq" id="WP_188810135.1">
    <property type="nucleotide sequence ID" value="NZ_BMHT01000001.1"/>
</dbReference>
<accession>A0ABQ1TJ13</accession>
<sequence>MPNLNHITEAVDKYLSSNTKYAVLITGKWGSGKTYFYENTLVKLIREKKVADSQTTFIPIRISLFGINSIEALESEISTELLPYLESKTIKTGGKLLFSAVRGYIKNKTEVDIKEYLPDTVEFDKNSLIRYERTVICFDDIERKSDGLSINQIIGYINSLTENNNTKVIILSNEGEITQDDYNKIKEKTIGVTLDFSQPIIESYDSLISDLYSTDTNTYGDFLLKNKSHILNTLKHTNDNLRIIITAIDKLHQVFTTLKNVDFISTNHQQQLDSIITFTLALSIQFSKRKISKNDKDVLSTRPILDLSKFYLGDAKNTSTTKSSKSKREKFLSKFYSNQASFVFIESIFNYITLSINLHESELIKDIEKLFPQPGEVEDPHLVLNQLEYINLDALTNQDYINKTNKIVQFAQLGKYDILGLFKVFHFVTRFDNLLELDLDDLTKKLIEGIDNNKYLKYQPSLSFQLQIPESNDNYTKLKEISKYAIEKNESLMKQEALEKRRAIVDLFINNRKEFYEEANTVNGDYISIPIFIEANPDEIFEALRSQPFNDLEKFKIFLKIKYKNPAYSFDTSEEELFFKNLDKVFTHYFENNKEKSLTNFQLRSIQQELLALPSARPDL</sequence>
<dbReference type="InterPro" id="IPR027417">
    <property type="entry name" value="P-loop_NTPase"/>
</dbReference>